<organism evidence="1 2">
    <name type="scientific">Catellatospora citrea</name>
    <dbReference type="NCBI Taxonomy" id="53366"/>
    <lineage>
        <taxon>Bacteria</taxon>
        <taxon>Bacillati</taxon>
        <taxon>Actinomycetota</taxon>
        <taxon>Actinomycetes</taxon>
        <taxon>Micromonosporales</taxon>
        <taxon>Micromonosporaceae</taxon>
        <taxon>Catellatospora</taxon>
    </lineage>
</organism>
<dbReference type="Proteomes" id="UP000659904">
    <property type="component" value="Unassembled WGS sequence"/>
</dbReference>
<proteinExistence type="predicted"/>
<keyword evidence="2" id="KW-1185">Reference proteome</keyword>
<evidence type="ECO:0000313" key="2">
    <source>
        <dbReference type="Proteomes" id="UP000659904"/>
    </source>
</evidence>
<name>A0A8J3KNB5_9ACTN</name>
<protein>
    <submittedName>
        <fullName evidence="1">Uncharacterized protein</fullName>
    </submittedName>
</protein>
<comment type="caution">
    <text evidence="1">The sequence shown here is derived from an EMBL/GenBank/DDBJ whole genome shotgun (WGS) entry which is preliminary data.</text>
</comment>
<reference evidence="1 2" key="1">
    <citation type="submission" date="2021-01" db="EMBL/GenBank/DDBJ databases">
        <title>Whole genome shotgun sequence of Catellatospora citrea NBRC 14495.</title>
        <authorList>
            <person name="Komaki H."/>
            <person name="Tamura T."/>
        </authorList>
    </citation>
    <scope>NUCLEOTIDE SEQUENCE [LARGE SCALE GENOMIC DNA]</scope>
    <source>
        <strain evidence="1 2">NBRC 14495</strain>
    </source>
</reference>
<dbReference type="AlphaFoldDB" id="A0A8J3KNB5"/>
<gene>
    <name evidence="1" type="ORF">Cci01nite_83610</name>
</gene>
<dbReference type="RefSeq" id="WP_120318300.1">
    <property type="nucleotide sequence ID" value="NZ_BONH01000085.1"/>
</dbReference>
<evidence type="ECO:0000313" key="1">
    <source>
        <dbReference type="EMBL" id="GIG03268.1"/>
    </source>
</evidence>
<accession>A0A8J3KNB5</accession>
<sequence length="111" mass="11804">MQTRIGRAIAEVRRAAARGELTAEQAAALVAALHERQQHAVWRAALDTAATDPVRVRLIGQRPAVANVLTALDAVTALTDVSDPIPARAGFGLVHVYATAERRHPLTGGIR</sequence>
<dbReference type="EMBL" id="BONH01000085">
    <property type="protein sequence ID" value="GIG03268.1"/>
    <property type="molecule type" value="Genomic_DNA"/>
</dbReference>